<feature type="domain" description="Peptidase S8/S53" evidence="9">
    <location>
        <begin position="189"/>
        <end position="481"/>
    </location>
</feature>
<dbReference type="PANTHER" id="PTHR43806:SF14">
    <property type="entry name" value="TRIPEPTIDYL-PEPTIDASE 2"/>
    <property type="match status" value="1"/>
</dbReference>
<dbReference type="SUPFAM" id="SSF52743">
    <property type="entry name" value="Subtilisin-like"/>
    <property type="match status" value="1"/>
</dbReference>
<feature type="domain" description="Peptidase S8/S53" evidence="9">
    <location>
        <begin position="1053"/>
        <end position="1146"/>
    </location>
</feature>
<feature type="compositionally biased region" description="Low complexity" evidence="7">
    <location>
        <begin position="987"/>
        <end position="1006"/>
    </location>
</feature>
<dbReference type="InterPro" id="IPR050131">
    <property type="entry name" value="Peptidase_S8_subtilisin-like"/>
</dbReference>
<dbReference type="PROSITE" id="PS00138">
    <property type="entry name" value="SUBTILASE_SER"/>
    <property type="match status" value="1"/>
</dbReference>
<evidence type="ECO:0000256" key="5">
    <source>
        <dbReference type="PROSITE-ProRule" id="PRU01240"/>
    </source>
</evidence>
<evidence type="ECO:0000256" key="7">
    <source>
        <dbReference type="SAM" id="MobiDB-lite"/>
    </source>
</evidence>
<evidence type="ECO:0000256" key="4">
    <source>
        <dbReference type="ARBA" id="ARBA00022825"/>
    </source>
</evidence>
<name>A0AAD3DXM1_9CHLO</name>
<dbReference type="PROSITE" id="PS51892">
    <property type="entry name" value="SUBTILASE"/>
    <property type="match status" value="1"/>
</dbReference>
<feature type="region of interest" description="Disordered" evidence="7">
    <location>
        <begin position="1154"/>
        <end position="1186"/>
    </location>
</feature>
<feature type="compositionally biased region" description="Low complexity" evidence="7">
    <location>
        <begin position="266"/>
        <end position="293"/>
    </location>
</feature>
<sequence length="1603" mass="164017">MQKQASRVCAGRFLLVVLVWLGWASNGLARQAITRQSQLRRYSKLAQPFQYAGLQDVSTTDDVLTDRFLVKLRPKNSSQSTVQSRAIEIVDSIRSAEVPVQLIHEFSLAWDGFSLQTDDVDGALSALEAEFEVLLIYPVVWLPAPDNKFDDINATALRGAYLVADASAATNGSTARLAAGGYKRLDGWGVKVGIIDTGVDYNHPALGGGFGSGFKVAYGRDFVGDAFRPGGVPRPDADPMDCAGHGTHVAGVIAGSWAGSQAQLHSSSSTSSSSNLTETETATSSNTSSSTASQQPLFSYQGVAPGVTLGAYKVFGCSGGTTSELVVAAMDQAALDGMQVINLSLGDEGAWGGPVAEAANRLSALGILVVAAAGNAGTSSGLFMQSAVASASSVIAVGAVQSYAAPVTNMTLRVLRSPSAAAEALEATGAAAAEAAATGNSSNVVSISVQAAFGDVATLLSTVVRPSAAAAAAGVAAAVDNATADGCDPHQLGDMTGVVALLAAGGCSIRDKVAAAAGQGALGVVLYGNDSLVDDVIRTPLLGSPGTWPSPSNPYEAPVLVVDLAAGLMLYGEYLAAAAMTSAVSPSPPAEPQPPSMAAWFPQQPPFDAFGPPLSPSIPPPPSSPLLTPGAQLQLLPPALPPPPRSPLAPSTLAPISPPTRPPRQPAESTPDSPAAAAAAPPMLPGSPGQESSQPPSPPRAFPSPAPPGPASQVSAGTVVPSSRSLPSPVPSTPPPRSAPRPPPRPPTTKPSPPPPPSPAPSHRQPSPTPPPQPSPPTPSAPKPPTPRPPRPRPPSPSPQPPPSPRHAPIKAQSVSELPPVYSSGSVVGTVPQPVTSPPSSSGNPTLLQTAVVDSSAAPPPVDADSGSVVGTGSSSSSSSGGWDGATRVVSQARQQQQQHHRRLLSGWRSMSGRGGVRPRRLGWAGRRQLLLQEEEVGGEPSEGLTEPERAPQQPADEEPPGQPPQPLQPQQVQEELQPPQQPQPPQQQQQPSPAQPELSVAQPPAEQQPPSLPPPQEPQVPEMPPPQLPAPAPLGRVSIMRPAWPRIQGVDGTLASAFSSWGPSPDLLLKPSLAAPGGAVLSTVPLKRSSDGAPSSGFAYRSGTSQAAPHVAAAAALFLQANKAREVTAAQVAAALLTTARPLFDLVPSSASTSTSTSSAAEAGNTTASSSTSSTATSSTTTTTTTSIRQPVSVIHVGGGVVDIAAMATNLVDLTPCKLELGSALAAGGNVSYTLEAVNRGSAPLAFRLLHHAAASLDASVLLKIDRSPGVAGSNNSRRAVPYLGFGASTLSDSTAEEGGVGTTTTGAAAAAAANAVTVTFMNSRGKPTENLTLPVGGKTRFRVNLQLSPEVAASSSSSLILSGYLLLEPIIPSAASSSSDPAVAAAALQPPLSLPYLGYSAPLISLPVLLPTLPGGITAPNGTWWWDEETTGYSVDVISPLVVVDGPPAEDEPPPSMGDAEPPLYSLYSVPPSPPVQPPLFSYALSGAGASLPSLALFIQRQPATQELWLYSETYGGMRLGYVNLQQQIVRKPTGGSPLVLTWRGTYYDLSIKREVNVSPGDYYFVVRMTRAAAAADSTTSGVSDTIVDLWRTPVFRLTRS</sequence>
<keyword evidence="11" id="KW-1185">Reference proteome</keyword>
<feature type="compositionally biased region" description="Pro residues" evidence="7">
    <location>
        <begin position="613"/>
        <end position="624"/>
    </location>
</feature>
<dbReference type="Gene3D" id="3.50.30.30">
    <property type="match status" value="1"/>
</dbReference>
<feature type="compositionally biased region" description="Low complexity" evidence="7">
    <location>
        <begin position="969"/>
        <end position="979"/>
    </location>
</feature>
<dbReference type="InterPro" id="IPR036852">
    <property type="entry name" value="Peptidase_S8/S53_dom_sf"/>
</dbReference>
<feature type="compositionally biased region" description="Pro residues" evidence="7">
    <location>
        <begin position="656"/>
        <end position="665"/>
    </location>
</feature>
<evidence type="ECO:0000256" key="3">
    <source>
        <dbReference type="ARBA" id="ARBA00022801"/>
    </source>
</evidence>
<dbReference type="SUPFAM" id="SSF52025">
    <property type="entry name" value="PA domain"/>
    <property type="match status" value="1"/>
</dbReference>
<feature type="compositionally biased region" description="Low complexity" evidence="7">
    <location>
        <begin position="666"/>
        <end position="694"/>
    </location>
</feature>
<evidence type="ECO:0000256" key="2">
    <source>
        <dbReference type="ARBA" id="ARBA00022670"/>
    </source>
</evidence>
<comment type="caution">
    <text evidence="5">Lacks conserved residue(s) required for the propagation of feature annotation.</text>
</comment>
<dbReference type="InterPro" id="IPR022398">
    <property type="entry name" value="Peptidase_S8_His-AS"/>
</dbReference>
<proteinExistence type="inferred from homology"/>
<dbReference type="GO" id="GO:0008240">
    <property type="term" value="F:tripeptidyl-peptidase activity"/>
    <property type="evidence" value="ECO:0007669"/>
    <property type="project" value="TreeGrafter"/>
</dbReference>
<evidence type="ECO:0000256" key="1">
    <source>
        <dbReference type="ARBA" id="ARBA00011073"/>
    </source>
</evidence>
<feature type="chain" id="PRO_5042182835" description="Peptidase S8/S53 domain-containing protein" evidence="8">
    <location>
        <begin position="30"/>
        <end position="1603"/>
    </location>
</feature>
<evidence type="ECO:0000259" key="9">
    <source>
        <dbReference type="Pfam" id="PF00082"/>
    </source>
</evidence>
<dbReference type="EMBL" id="BMAR01000027">
    <property type="protein sequence ID" value="GFR49052.1"/>
    <property type="molecule type" value="Genomic_DNA"/>
</dbReference>
<dbReference type="GO" id="GO:0006508">
    <property type="term" value="P:proteolysis"/>
    <property type="evidence" value="ECO:0007669"/>
    <property type="project" value="UniProtKB-KW"/>
</dbReference>
<dbReference type="Gene3D" id="3.40.50.200">
    <property type="entry name" value="Peptidase S8/S53 domain"/>
    <property type="match status" value="2"/>
</dbReference>
<feature type="compositionally biased region" description="Pro residues" evidence="7">
    <location>
        <begin position="767"/>
        <end position="806"/>
    </location>
</feature>
<dbReference type="PROSITE" id="PS00137">
    <property type="entry name" value="SUBTILASE_HIS"/>
    <property type="match status" value="1"/>
</dbReference>
<feature type="compositionally biased region" description="Pro residues" evidence="7">
    <location>
        <begin position="586"/>
        <end position="595"/>
    </location>
</feature>
<dbReference type="GO" id="GO:0004252">
    <property type="term" value="F:serine-type endopeptidase activity"/>
    <property type="evidence" value="ECO:0007669"/>
    <property type="project" value="InterPro"/>
</dbReference>
<feature type="compositionally biased region" description="Low complexity" evidence="7">
    <location>
        <begin position="711"/>
        <end position="727"/>
    </location>
</feature>
<dbReference type="InterPro" id="IPR023828">
    <property type="entry name" value="Peptidase_S8_Ser-AS"/>
</dbReference>
<accession>A0AAD3DXM1</accession>
<dbReference type="Pfam" id="PF00082">
    <property type="entry name" value="Peptidase_S8"/>
    <property type="match status" value="2"/>
</dbReference>
<keyword evidence="2 6" id="KW-0645">Protease</keyword>
<dbReference type="PROSITE" id="PS00136">
    <property type="entry name" value="SUBTILASE_ASP"/>
    <property type="match status" value="1"/>
</dbReference>
<feature type="compositionally biased region" description="Low complexity" evidence="7">
    <location>
        <begin position="888"/>
        <end position="898"/>
    </location>
</feature>
<feature type="compositionally biased region" description="Pro residues" evidence="7">
    <location>
        <begin position="695"/>
        <end position="710"/>
    </location>
</feature>
<feature type="region of interest" description="Disordered" evidence="7">
    <location>
        <begin position="264"/>
        <end position="293"/>
    </location>
</feature>
<feature type="signal peptide" evidence="8">
    <location>
        <begin position="1"/>
        <end position="29"/>
    </location>
</feature>
<dbReference type="PRINTS" id="PR00723">
    <property type="entry name" value="SUBTILISIN"/>
</dbReference>
<feature type="compositionally biased region" description="Low complexity" evidence="7">
    <location>
        <begin position="823"/>
        <end position="843"/>
    </location>
</feature>
<protein>
    <recommendedName>
        <fullName evidence="9">Peptidase S8/S53 domain-containing protein</fullName>
    </recommendedName>
</protein>
<feature type="compositionally biased region" description="Low complexity" evidence="7">
    <location>
        <begin position="625"/>
        <end position="637"/>
    </location>
</feature>
<comment type="caution">
    <text evidence="10">The sequence shown here is derived from an EMBL/GenBank/DDBJ whole genome shotgun (WGS) entry which is preliminary data.</text>
</comment>
<evidence type="ECO:0000313" key="10">
    <source>
        <dbReference type="EMBL" id="GFR49052.1"/>
    </source>
</evidence>
<dbReference type="InterPro" id="IPR023827">
    <property type="entry name" value="Peptidase_S8_Asp-AS"/>
</dbReference>
<feature type="compositionally biased region" description="Pro residues" evidence="7">
    <location>
        <begin position="1007"/>
        <end position="1033"/>
    </location>
</feature>
<keyword evidence="3 6" id="KW-0378">Hydrolase</keyword>
<keyword evidence="4 6" id="KW-0720">Serine protease</keyword>
<dbReference type="GO" id="GO:0005829">
    <property type="term" value="C:cytosol"/>
    <property type="evidence" value="ECO:0007669"/>
    <property type="project" value="TreeGrafter"/>
</dbReference>
<dbReference type="InterPro" id="IPR046450">
    <property type="entry name" value="PA_dom_sf"/>
</dbReference>
<evidence type="ECO:0000256" key="6">
    <source>
        <dbReference type="RuleBase" id="RU003355"/>
    </source>
</evidence>
<keyword evidence="8" id="KW-0732">Signal</keyword>
<comment type="similarity">
    <text evidence="1 5 6">Belongs to the peptidase S8 family.</text>
</comment>
<evidence type="ECO:0000256" key="8">
    <source>
        <dbReference type="SAM" id="SignalP"/>
    </source>
</evidence>
<dbReference type="InterPro" id="IPR015500">
    <property type="entry name" value="Peptidase_S8_subtilisin-rel"/>
</dbReference>
<feature type="compositionally biased region" description="Polar residues" evidence="7">
    <location>
        <begin position="844"/>
        <end position="853"/>
    </location>
</feature>
<evidence type="ECO:0000313" key="11">
    <source>
        <dbReference type="Proteomes" id="UP001054857"/>
    </source>
</evidence>
<feature type="compositionally biased region" description="Low complexity" evidence="7">
    <location>
        <begin position="866"/>
        <end position="881"/>
    </location>
</feature>
<dbReference type="Proteomes" id="UP001054857">
    <property type="component" value="Unassembled WGS sequence"/>
</dbReference>
<dbReference type="InterPro" id="IPR000209">
    <property type="entry name" value="Peptidase_S8/S53_dom"/>
</dbReference>
<reference evidence="10 11" key="1">
    <citation type="journal article" date="2021" name="Sci. Rep.">
        <title>Genome sequencing of the multicellular alga Astrephomene provides insights into convergent evolution of germ-soma differentiation.</title>
        <authorList>
            <person name="Yamashita S."/>
            <person name="Yamamoto K."/>
            <person name="Matsuzaki R."/>
            <person name="Suzuki S."/>
            <person name="Yamaguchi H."/>
            <person name="Hirooka S."/>
            <person name="Minakuchi Y."/>
            <person name="Miyagishima S."/>
            <person name="Kawachi M."/>
            <person name="Toyoda A."/>
            <person name="Nozaki H."/>
        </authorList>
    </citation>
    <scope>NUCLEOTIDE SEQUENCE [LARGE SCALE GENOMIC DNA]</scope>
    <source>
        <strain evidence="10 11">NIES-4017</strain>
    </source>
</reference>
<feature type="region of interest" description="Disordered" evidence="7">
    <location>
        <begin position="584"/>
        <end position="1035"/>
    </location>
</feature>
<feature type="compositionally biased region" description="Pro residues" evidence="7">
    <location>
        <begin position="638"/>
        <end position="647"/>
    </location>
</feature>
<dbReference type="PANTHER" id="PTHR43806">
    <property type="entry name" value="PEPTIDASE S8"/>
    <property type="match status" value="1"/>
</dbReference>
<organism evidence="10 11">
    <name type="scientific">Astrephomene gubernaculifera</name>
    <dbReference type="NCBI Taxonomy" id="47775"/>
    <lineage>
        <taxon>Eukaryota</taxon>
        <taxon>Viridiplantae</taxon>
        <taxon>Chlorophyta</taxon>
        <taxon>core chlorophytes</taxon>
        <taxon>Chlorophyceae</taxon>
        <taxon>CS clade</taxon>
        <taxon>Chlamydomonadales</taxon>
        <taxon>Astrephomenaceae</taxon>
        <taxon>Astrephomene</taxon>
    </lineage>
</organism>
<feature type="compositionally biased region" description="Pro residues" evidence="7">
    <location>
        <begin position="728"/>
        <end position="760"/>
    </location>
</feature>
<gene>
    <name evidence="10" type="ORF">Agub_g11078</name>
</gene>